<dbReference type="Gramene" id="KCW80553">
    <property type="protein sequence ID" value="KCW80553"/>
    <property type="gene ID" value="EUGRSUZ_C01903"/>
</dbReference>
<dbReference type="PANTHER" id="PTHR48048">
    <property type="entry name" value="GLYCOSYLTRANSFERASE"/>
    <property type="match status" value="1"/>
</dbReference>
<proteinExistence type="inferred from homology"/>
<dbReference type="FunFam" id="3.40.50.2000:FF:000095">
    <property type="entry name" value="Glycosyltransferase"/>
    <property type="match status" value="1"/>
</dbReference>
<evidence type="ECO:0000256" key="4">
    <source>
        <dbReference type="RuleBase" id="RU003718"/>
    </source>
</evidence>
<dbReference type="AlphaFoldDB" id="A0A059CQ16"/>
<dbReference type="InterPro" id="IPR050481">
    <property type="entry name" value="UDP-glycosyltransf_plant"/>
</dbReference>
<evidence type="ECO:0000256" key="3">
    <source>
        <dbReference type="ARBA" id="ARBA00022679"/>
    </source>
</evidence>
<dbReference type="GO" id="GO:0035251">
    <property type="term" value="F:UDP-glucosyltransferase activity"/>
    <property type="evidence" value="ECO:0007669"/>
    <property type="project" value="InterPro"/>
</dbReference>
<evidence type="ECO:0000256" key="5">
    <source>
        <dbReference type="RuleBase" id="RU362057"/>
    </source>
</evidence>
<evidence type="ECO:0000256" key="1">
    <source>
        <dbReference type="ARBA" id="ARBA00009995"/>
    </source>
</evidence>
<reference evidence="6" key="1">
    <citation type="submission" date="2013-07" db="EMBL/GenBank/DDBJ databases">
        <title>The genome of Eucalyptus grandis.</title>
        <authorList>
            <person name="Schmutz J."/>
            <person name="Hayes R."/>
            <person name="Myburg A."/>
            <person name="Tuskan G."/>
            <person name="Grattapaglia D."/>
            <person name="Rokhsar D.S."/>
        </authorList>
    </citation>
    <scope>NUCLEOTIDE SEQUENCE</scope>
    <source>
        <tissue evidence="6">Leaf extractions</tissue>
    </source>
</reference>
<dbReference type="OMA" id="KIPGYCF"/>
<dbReference type="InterPro" id="IPR035595">
    <property type="entry name" value="UDP_glycos_trans_CS"/>
</dbReference>
<dbReference type="GO" id="GO:0016757">
    <property type="term" value="F:glycosyltransferase activity"/>
    <property type="evidence" value="ECO:0000318"/>
    <property type="project" value="GO_Central"/>
</dbReference>
<dbReference type="PROSITE" id="PS00375">
    <property type="entry name" value="UDPGT"/>
    <property type="match status" value="1"/>
</dbReference>
<protein>
    <recommendedName>
        <fullName evidence="5">Glycosyltransferase</fullName>
        <ecNumber evidence="5">2.4.1.-</ecNumber>
    </recommendedName>
</protein>
<evidence type="ECO:0000313" key="6">
    <source>
        <dbReference type="EMBL" id="KCW80553.1"/>
    </source>
</evidence>
<dbReference type="Pfam" id="PF00201">
    <property type="entry name" value="UDPGT"/>
    <property type="match status" value="1"/>
</dbReference>
<comment type="similarity">
    <text evidence="1 4">Belongs to the UDP-glycosyltransferase family.</text>
</comment>
<dbReference type="InParanoid" id="A0A059CQ16"/>
<name>A0A059CQ16_EUCGR</name>
<dbReference type="EC" id="2.4.1.-" evidence="5"/>
<keyword evidence="2 4" id="KW-0328">Glycosyltransferase</keyword>
<dbReference type="EMBL" id="KK198755">
    <property type="protein sequence ID" value="KCW80553.1"/>
    <property type="molecule type" value="Genomic_DNA"/>
</dbReference>
<accession>A0A059CQ16</accession>
<sequence>MEEQAVVLYSAPAIGHLTPMVELGKLLLTRQPSLSIHVLLPSQAYEGGSISSYIAAVSAAHPSITFHHLPPTSLPPDYSTTSPHLETLALELLRLNNPNVHRTLVSISEIHRVRALVIDFFCTNALSVARGLGIPCYYFFSSSGNSLTAFLGLPVLHRTTAKSLKDLATDTVLRFPGAPPLLPSDIGELLQDRNDRAYELLLESATNMLMASGIIMNTLEKLEEEAVKAIRDGKCVPDGPTPPLYCIGPLVSSGDGGKAGSGGGPGNDKPECLTWLDSQPRGSVVFLSFGSLGLKEIATGLERSGHRFLLVVRSPATGKGHKAVSTAEPALLPEGFLERTAGRGFVVKSWAPQVAVLNHGATGGFVTHCGWNSVLEAVCAGVPMIAWPLYAEQRQNRVFMVEAMRVALPMEEAAGEERSVSAAEVERRVRGLMGPEGKAIRERMQHLKQEAQAALNPGGSAQVALAELVQSWNIA</sequence>
<gene>
    <name evidence="6" type="ORF">EUGRSUZ_C01903</name>
</gene>
<dbReference type="CDD" id="cd03784">
    <property type="entry name" value="GT1_Gtf-like"/>
    <property type="match status" value="1"/>
</dbReference>
<dbReference type="PANTHER" id="PTHR48048:SF30">
    <property type="entry name" value="GLYCOSYLTRANSFERASE"/>
    <property type="match status" value="1"/>
</dbReference>
<dbReference type="FunFam" id="3.40.50.2000:FF:000056">
    <property type="entry name" value="Glycosyltransferase"/>
    <property type="match status" value="1"/>
</dbReference>
<dbReference type="SUPFAM" id="SSF53756">
    <property type="entry name" value="UDP-Glycosyltransferase/glycogen phosphorylase"/>
    <property type="match status" value="1"/>
</dbReference>
<keyword evidence="3 4" id="KW-0808">Transferase</keyword>
<dbReference type="InterPro" id="IPR002213">
    <property type="entry name" value="UDP_glucos_trans"/>
</dbReference>
<organism evidence="6">
    <name type="scientific">Eucalyptus grandis</name>
    <name type="common">Flooded gum</name>
    <dbReference type="NCBI Taxonomy" id="71139"/>
    <lineage>
        <taxon>Eukaryota</taxon>
        <taxon>Viridiplantae</taxon>
        <taxon>Streptophyta</taxon>
        <taxon>Embryophyta</taxon>
        <taxon>Tracheophyta</taxon>
        <taxon>Spermatophyta</taxon>
        <taxon>Magnoliopsida</taxon>
        <taxon>eudicotyledons</taxon>
        <taxon>Gunneridae</taxon>
        <taxon>Pentapetalae</taxon>
        <taxon>rosids</taxon>
        <taxon>malvids</taxon>
        <taxon>Myrtales</taxon>
        <taxon>Myrtaceae</taxon>
        <taxon>Myrtoideae</taxon>
        <taxon>Eucalypteae</taxon>
        <taxon>Eucalyptus</taxon>
    </lineage>
</organism>
<dbReference type="FunCoup" id="A0A059CQ16">
    <property type="interactions" value="483"/>
</dbReference>
<dbReference type="Gene3D" id="3.40.50.2000">
    <property type="entry name" value="Glycogen Phosphorylase B"/>
    <property type="match status" value="2"/>
</dbReference>
<evidence type="ECO:0000256" key="2">
    <source>
        <dbReference type="ARBA" id="ARBA00022676"/>
    </source>
</evidence>